<dbReference type="InterPro" id="IPR001138">
    <property type="entry name" value="Zn2Cys6_DnaBD"/>
</dbReference>
<dbReference type="PANTHER" id="PTHR10848:SF0">
    <property type="entry name" value="MEIOTIC RECOMBINATION PROTEIN SPO11"/>
    <property type="match status" value="1"/>
</dbReference>
<keyword evidence="15" id="KW-1185">Reference proteome</keyword>
<dbReference type="PRINTS" id="PR01550">
    <property type="entry name" value="TOP6AFAMILY"/>
</dbReference>
<sequence>MEHIGSSWATTPSSHRVLSTISSPTSSTRAPTEEGGHSVQRTSVLPSQDSARNSDSGTASYTSDPVCEQCHAKRVRCDRVKPCCGACSRRGRDCSFGRRQGQSTQETSVQSTPVSLNNSAGITTQISSSNGPFTQATPAERHPVLQDGIYVFEEGDSQPAAIIAKIEGILEDIVDALSLNRVLMIPLRSRQSGNEVMIRFPSDRIAGAKKFTALLQILHCIHEALVSGRIVTKRNIYYHNPDLFCSQAYVDQLVDDIAFTFGVGRDALNVRAASKGLVAGGNFDIIGQDHHGVPIPHTSSLDGVDFHSSRWILVIEKEATFRSLVASRYFELSAAGPGILITAKGYPDLATRQFLHLVQSSYPHIPIHALVDFDPDGLAIMRTYKHGSRSLDHEENVTLPGLYWLGVKSSDVLDPQRHLAASPLQQLSQQSGNMPPSCQLSASSNVHPPNQLNMETLCTLTSNDRKKAVNLLRSLNNQHDQDTEEMMLTRELQLMLMLNKKAEIQALDDSMTAWLNEHLCA</sequence>
<dbReference type="GO" id="GO:0042138">
    <property type="term" value="P:meiotic DNA double-strand break formation"/>
    <property type="evidence" value="ECO:0007669"/>
    <property type="project" value="TreeGrafter"/>
</dbReference>
<dbReference type="STRING" id="1141098.A0A1Y2EKS7"/>
<evidence type="ECO:0000256" key="12">
    <source>
        <dbReference type="SAM" id="MobiDB-lite"/>
    </source>
</evidence>
<evidence type="ECO:0000256" key="8">
    <source>
        <dbReference type="ARBA" id="ARBA00023125"/>
    </source>
</evidence>
<feature type="domain" description="Zn(2)-C6 fungal-type" evidence="13">
    <location>
        <begin position="66"/>
        <end position="96"/>
    </location>
</feature>
<evidence type="ECO:0000259" key="13">
    <source>
        <dbReference type="PROSITE" id="PS50048"/>
    </source>
</evidence>
<evidence type="ECO:0000256" key="5">
    <source>
        <dbReference type="ARBA" id="ARBA00022723"/>
    </source>
</evidence>
<feature type="region of interest" description="Disordered" evidence="12">
    <location>
        <begin position="1"/>
        <end position="64"/>
    </location>
</feature>
<dbReference type="GO" id="GO:0000706">
    <property type="term" value="P:meiotic DNA double-strand break processing"/>
    <property type="evidence" value="ECO:0007669"/>
    <property type="project" value="TreeGrafter"/>
</dbReference>
<dbReference type="PANTHER" id="PTHR10848">
    <property type="entry name" value="MEIOTIC RECOMBINATION PROTEIN SPO11"/>
    <property type="match status" value="1"/>
</dbReference>
<organism evidence="14 15">
    <name type="scientific">Pseudomassariella vexata</name>
    <dbReference type="NCBI Taxonomy" id="1141098"/>
    <lineage>
        <taxon>Eukaryota</taxon>
        <taxon>Fungi</taxon>
        <taxon>Dikarya</taxon>
        <taxon>Ascomycota</taxon>
        <taxon>Pezizomycotina</taxon>
        <taxon>Sordariomycetes</taxon>
        <taxon>Xylariomycetidae</taxon>
        <taxon>Amphisphaeriales</taxon>
        <taxon>Pseudomassariaceae</taxon>
        <taxon>Pseudomassariella</taxon>
    </lineage>
</organism>
<keyword evidence="10" id="KW-0539">Nucleus</keyword>
<dbReference type="PROSITE" id="PS50048">
    <property type="entry name" value="ZN2_CY6_FUNGAL_2"/>
    <property type="match status" value="1"/>
</dbReference>
<dbReference type="Gene3D" id="3.40.1360.10">
    <property type="match status" value="1"/>
</dbReference>
<dbReference type="RefSeq" id="XP_040721745.1">
    <property type="nucleotide sequence ID" value="XM_040859277.1"/>
</dbReference>
<dbReference type="GeneID" id="63775489"/>
<keyword evidence="8 11" id="KW-0238">DNA-binding</keyword>
<dbReference type="EC" id="5.6.2.2" evidence="4"/>
<dbReference type="Pfam" id="PF00172">
    <property type="entry name" value="Zn_clus"/>
    <property type="match status" value="1"/>
</dbReference>
<feature type="region of interest" description="Disordered" evidence="12">
    <location>
        <begin position="95"/>
        <end position="115"/>
    </location>
</feature>
<evidence type="ECO:0000256" key="1">
    <source>
        <dbReference type="ARBA" id="ARBA00000185"/>
    </source>
</evidence>
<dbReference type="FunCoup" id="A0A1Y2EKS7">
    <property type="interactions" value="779"/>
</dbReference>
<dbReference type="InterPro" id="IPR036388">
    <property type="entry name" value="WH-like_DNA-bd_sf"/>
</dbReference>
<dbReference type="Pfam" id="PF21180">
    <property type="entry name" value="TOP6A-Spo11_Toprim"/>
    <property type="match status" value="1"/>
</dbReference>
<protein>
    <recommendedName>
        <fullName evidence="4">DNA topoisomerase (ATP-hydrolyzing)</fullName>
        <ecNumber evidence="4">5.6.2.2</ecNumber>
    </recommendedName>
</protein>
<comment type="catalytic activity">
    <reaction evidence="1 11">
        <text>ATP-dependent breakage, passage and rejoining of double-stranded DNA.</text>
        <dbReference type="EC" id="5.6.2.2"/>
    </reaction>
</comment>
<dbReference type="PROSITE" id="PS52041">
    <property type="entry name" value="TOPO_IIB"/>
    <property type="match status" value="1"/>
</dbReference>
<dbReference type="OrthoDB" id="5377392at2759"/>
<feature type="compositionally biased region" description="Polar residues" evidence="12">
    <location>
        <begin position="39"/>
        <end position="63"/>
    </location>
</feature>
<dbReference type="InterPro" id="IPR036864">
    <property type="entry name" value="Zn2-C6_fun-type_DNA-bd_sf"/>
</dbReference>
<evidence type="ECO:0000256" key="4">
    <source>
        <dbReference type="ARBA" id="ARBA00012895"/>
    </source>
</evidence>
<evidence type="ECO:0000313" key="14">
    <source>
        <dbReference type="EMBL" id="ORY72153.1"/>
    </source>
</evidence>
<dbReference type="GO" id="GO:0005524">
    <property type="term" value="F:ATP binding"/>
    <property type="evidence" value="ECO:0007669"/>
    <property type="project" value="InterPro"/>
</dbReference>
<evidence type="ECO:0000256" key="11">
    <source>
        <dbReference type="PROSITE-ProRule" id="PRU01385"/>
    </source>
</evidence>
<dbReference type="GO" id="GO:0003918">
    <property type="term" value="F:DNA topoisomerase type II (double strand cut, ATP-hydrolyzing) activity"/>
    <property type="evidence" value="ECO:0007669"/>
    <property type="project" value="UniProtKB-UniRule"/>
</dbReference>
<dbReference type="GO" id="GO:0007131">
    <property type="term" value="P:reciprocal meiotic recombination"/>
    <property type="evidence" value="ECO:0007669"/>
    <property type="project" value="TreeGrafter"/>
</dbReference>
<dbReference type="SUPFAM" id="SSF57701">
    <property type="entry name" value="Zn2/Cys6 DNA-binding domain"/>
    <property type="match status" value="1"/>
</dbReference>
<dbReference type="InterPro" id="IPR002815">
    <property type="entry name" value="Spo11/TopoVI_A"/>
</dbReference>
<dbReference type="SUPFAM" id="SSF56726">
    <property type="entry name" value="DNA topoisomerase IV, alpha subunit"/>
    <property type="match status" value="1"/>
</dbReference>
<evidence type="ECO:0000256" key="3">
    <source>
        <dbReference type="ARBA" id="ARBA00006559"/>
    </source>
</evidence>
<keyword evidence="9 11" id="KW-0413">Isomerase</keyword>
<dbReference type="Pfam" id="PF04406">
    <property type="entry name" value="TP6A_N"/>
    <property type="match status" value="1"/>
</dbReference>
<comment type="caution">
    <text evidence="14">The sequence shown here is derived from an EMBL/GenBank/DDBJ whole genome shotgun (WGS) entry which is preliminary data.</text>
</comment>
<evidence type="ECO:0000256" key="9">
    <source>
        <dbReference type="ARBA" id="ARBA00023235"/>
    </source>
</evidence>
<dbReference type="InterPro" id="IPR013049">
    <property type="entry name" value="Spo11/TopoVI_A_N"/>
</dbReference>
<reference evidence="14 15" key="1">
    <citation type="submission" date="2016-07" db="EMBL/GenBank/DDBJ databases">
        <title>Pervasive Adenine N6-methylation of Active Genes in Fungi.</title>
        <authorList>
            <consortium name="DOE Joint Genome Institute"/>
            <person name="Mondo S.J."/>
            <person name="Dannebaum R.O."/>
            <person name="Kuo R.C."/>
            <person name="Labutti K."/>
            <person name="Haridas S."/>
            <person name="Kuo A."/>
            <person name="Salamov A."/>
            <person name="Ahrendt S.R."/>
            <person name="Lipzen A."/>
            <person name="Sullivan W."/>
            <person name="Andreopoulos W.B."/>
            <person name="Clum A."/>
            <person name="Lindquist E."/>
            <person name="Daum C."/>
            <person name="Ramamoorthy G.K."/>
            <person name="Gryganskyi A."/>
            <person name="Culley D."/>
            <person name="Magnuson J.K."/>
            <person name="James T.Y."/>
            <person name="O'Malley M.A."/>
            <person name="Stajich J.E."/>
            <person name="Spatafora J.W."/>
            <person name="Visel A."/>
            <person name="Grigoriev I.V."/>
        </authorList>
    </citation>
    <scope>NUCLEOTIDE SEQUENCE [LARGE SCALE GENOMIC DNA]</scope>
    <source>
        <strain evidence="14 15">CBS 129021</strain>
    </source>
</reference>
<keyword evidence="7 11" id="KW-0799">Topoisomerase</keyword>
<dbReference type="GO" id="GO:0003677">
    <property type="term" value="F:DNA binding"/>
    <property type="evidence" value="ECO:0007669"/>
    <property type="project" value="UniProtKB-UniRule"/>
</dbReference>
<gene>
    <name evidence="14" type="ORF">BCR38DRAFT_419088</name>
</gene>
<feature type="compositionally biased region" description="Polar residues" evidence="12">
    <location>
        <begin position="100"/>
        <end position="115"/>
    </location>
</feature>
<keyword evidence="6" id="KW-0460">Magnesium</keyword>
<evidence type="ECO:0000256" key="7">
    <source>
        <dbReference type="ARBA" id="ARBA00023029"/>
    </source>
</evidence>
<dbReference type="CDD" id="cd00223">
    <property type="entry name" value="TOPRIM_TopoIIB_SPO"/>
    <property type="match status" value="1"/>
</dbReference>
<name>A0A1Y2EKS7_9PEZI</name>
<dbReference type="Gene3D" id="4.10.240.10">
    <property type="entry name" value="Zn(2)-C6 fungal-type DNA-binding domain"/>
    <property type="match status" value="1"/>
</dbReference>
<evidence type="ECO:0000256" key="2">
    <source>
        <dbReference type="ARBA" id="ARBA00001946"/>
    </source>
</evidence>
<dbReference type="InParanoid" id="A0A1Y2EKS7"/>
<keyword evidence="5" id="KW-0479">Metal-binding</keyword>
<dbReference type="CDD" id="cd00067">
    <property type="entry name" value="GAL4"/>
    <property type="match status" value="1"/>
</dbReference>
<dbReference type="Proteomes" id="UP000193689">
    <property type="component" value="Unassembled WGS sequence"/>
</dbReference>
<dbReference type="InterPro" id="IPR034136">
    <property type="entry name" value="TOPRIM_Topo6A/Spo11"/>
</dbReference>
<dbReference type="EMBL" id="MCFJ01000001">
    <property type="protein sequence ID" value="ORY72153.1"/>
    <property type="molecule type" value="Genomic_DNA"/>
</dbReference>
<evidence type="ECO:0000256" key="6">
    <source>
        <dbReference type="ARBA" id="ARBA00022842"/>
    </source>
</evidence>
<feature type="compositionally biased region" description="Polar residues" evidence="12">
    <location>
        <begin position="7"/>
        <end position="30"/>
    </location>
</feature>
<feature type="active site" description="O-(5'-phospho-DNA)-tyrosine intermediate" evidence="11">
    <location>
        <position position="238"/>
    </location>
</feature>
<dbReference type="SMART" id="SM00066">
    <property type="entry name" value="GAL4"/>
    <property type="match status" value="1"/>
</dbReference>
<dbReference type="GO" id="GO:0008270">
    <property type="term" value="F:zinc ion binding"/>
    <property type="evidence" value="ECO:0007669"/>
    <property type="project" value="InterPro"/>
</dbReference>
<evidence type="ECO:0000256" key="10">
    <source>
        <dbReference type="ARBA" id="ARBA00023242"/>
    </source>
</evidence>
<comment type="cofactor">
    <cofactor evidence="2">
        <name>Mg(2+)</name>
        <dbReference type="ChEBI" id="CHEBI:18420"/>
    </cofactor>
</comment>
<comment type="similarity">
    <text evidence="3 11">Belongs to the TOP6A family.</text>
</comment>
<evidence type="ECO:0000313" key="15">
    <source>
        <dbReference type="Proteomes" id="UP000193689"/>
    </source>
</evidence>
<accession>A0A1Y2EKS7</accession>
<dbReference type="Gene3D" id="1.10.10.10">
    <property type="entry name" value="Winged helix-like DNA-binding domain superfamily/Winged helix DNA-binding domain"/>
    <property type="match status" value="1"/>
</dbReference>
<dbReference type="InterPro" id="IPR036078">
    <property type="entry name" value="Spo11/TopoVI_A_sf"/>
</dbReference>
<dbReference type="GO" id="GO:0000228">
    <property type="term" value="C:nuclear chromosome"/>
    <property type="evidence" value="ECO:0007669"/>
    <property type="project" value="TreeGrafter"/>
</dbReference>
<proteinExistence type="inferred from homology"/>
<dbReference type="GO" id="GO:0000981">
    <property type="term" value="F:DNA-binding transcription factor activity, RNA polymerase II-specific"/>
    <property type="evidence" value="ECO:0007669"/>
    <property type="project" value="InterPro"/>
</dbReference>
<dbReference type="AlphaFoldDB" id="A0A1Y2EKS7"/>